<protein>
    <submittedName>
        <fullName evidence="2">Uncharacterized protein</fullName>
    </submittedName>
</protein>
<organism evidence="2 3">
    <name type="scientific">Aulographum hederae CBS 113979</name>
    <dbReference type="NCBI Taxonomy" id="1176131"/>
    <lineage>
        <taxon>Eukaryota</taxon>
        <taxon>Fungi</taxon>
        <taxon>Dikarya</taxon>
        <taxon>Ascomycota</taxon>
        <taxon>Pezizomycotina</taxon>
        <taxon>Dothideomycetes</taxon>
        <taxon>Pleosporomycetidae</taxon>
        <taxon>Aulographales</taxon>
        <taxon>Aulographaceae</taxon>
    </lineage>
</organism>
<sequence length="114" mass="12430">MIGQSTLLGTVCAFELLPTLTLSLERHAGLCKRKVSVPSKVRPSQNSLSVRSIRLLSIQSSQCWSESTSAAEPASACFNDTRRVSRRLIISSHSTDHTVYFSSSTIPRSISSFA</sequence>
<reference evidence="2" key="1">
    <citation type="journal article" date="2020" name="Stud. Mycol.">
        <title>101 Dothideomycetes genomes: a test case for predicting lifestyles and emergence of pathogens.</title>
        <authorList>
            <person name="Haridas S."/>
            <person name="Albert R."/>
            <person name="Binder M."/>
            <person name="Bloem J."/>
            <person name="Labutti K."/>
            <person name="Salamov A."/>
            <person name="Andreopoulos B."/>
            <person name="Baker S."/>
            <person name="Barry K."/>
            <person name="Bills G."/>
            <person name="Bluhm B."/>
            <person name="Cannon C."/>
            <person name="Castanera R."/>
            <person name="Culley D."/>
            <person name="Daum C."/>
            <person name="Ezra D."/>
            <person name="Gonzalez J."/>
            <person name="Henrissat B."/>
            <person name="Kuo A."/>
            <person name="Liang C."/>
            <person name="Lipzen A."/>
            <person name="Lutzoni F."/>
            <person name="Magnuson J."/>
            <person name="Mondo S."/>
            <person name="Nolan M."/>
            <person name="Ohm R."/>
            <person name="Pangilinan J."/>
            <person name="Park H.-J."/>
            <person name="Ramirez L."/>
            <person name="Alfaro M."/>
            <person name="Sun H."/>
            <person name="Tritt A."/>
            <person name="Yoshinaga Y."/>
            <person name="Zwiers L.-H."/>
            <person name="Turgeon B."/>
            <person name="Goodwin S."/>
            <person name="Spatafora J."/>
            <person name="Crous P."/>
            <person name="Grigoriev I."/>
        </authorList>
    </citation>
    <scope>NUCLEOTIDE SEQUENCE</scope>
    <source>
        <strain evidence="2">CBS 113979</strain>
    </source>
</reference>
<evidence type="ECO:0000256" key="1">
    <source>
        <dbReference type="SAM" id="SignalP"/>
    </source>
</evidence>
<accession>A0A6G1GQ69</accession>
<gene>
    <name evidence="2" type="ORF">K402DRAFT_182877</name>
</gene>
<dbReference type="EMBL" id="ML977178">
    <property type="protein sequence ID" value="KAF1983116.1"/>
    <property type="molecule type" value="Genomic_DNA"/>
</dbReference>
<evidence type="ECO:0000313" key="3">
    <source>
        <dbReference type="Proteomes" id="UP000800041"/>
    </source>
</evidence>
<name>A0A6G1GQ69_9PEZI</name>
<dbReference type="Proteomes" id="UP000800041">
    <property type="component" value="Unassembled WGS sequence"/>
</dbReference>
<feature type="chain" id="PRO_5026352038" evidence="1">
    <location>
        <begin position="24"/>
        <end position="114"/>
    </location>
</feature>
<dbReference type="AlphaFoldDB" id="A0A6G1GQ69"/>
<feature type="signal peptide" evidence="1">
    <location>
        <begin position="1"/>
        <end position="23"/>
    </location>
</feature>
<keyword evidence="1" id="KW-0732">Signal</keyword>
<proteinExistence type="predicted"/>
<keyword evidence="3" id="KW-1185">Reference proteome</keyword>
<evidence type="ECO:0000313" key="2">
    <source>
        <dbReference type="EMBL" id="KAF1983116.1"/>
    </source>
</evidence>